<evidence type="ECO:0000313" key="1">
    <source>
        <dbReference type="EMBL" id="SFV60909.1"/>
    </source>
</evidence>
<reference evidence="1" key="1">
    <citation type="submission" date="2016-10" db="EMBL/GenBank/DDBJ databases">
        <authorList>
            <person name="de Groot N.N."/>
        </authorList>
    </citation>
    <scope>NUCLEOTIDE SEQUENCE</scope>
</reference>
<accession>A0A1W1C567</accession>
<name>A0A1W1C567_9ZZZZ</name>
<proteinExistence type="predicted"/>
<organism evidence="1">
    <name type="scientific">hydrothermal vent metagenome</name>
    <dbReference type="NCBI Taxonomy" id="652676"/>
    <lineage>
        <taxon>unclassified sequences</taxon>
        <taxon>metagenomes</taxon>
        <taxon>ecological metagenomes</taxon>
    </lineage>
</organism>
<dbReference type="AlphaFoldDB" id="A0A1W1C567"/>
<gene>
    <name evidence="1" type="ORF">MNB_SM-5-450</name>
</gene>
<sequence>MHTKTTKEKLINDIQNLLNTYEGVPPTSINPNLLQFMDEATLKEIIGNLLTQKEEAKEVDIAWLEQFQSTH</sequence>
<protein>
    <submittedName>
        <fullName evidence="1">Uncharacterized protein</fullName>
    </submittedName>
</protein>
<dbReference type="EMBL" id="FPHH01000059">
    <property type="protein sequence ID" value="SFV60909.1"/>
    <property type="molecule type" value="Genomic_DNA"/>
</dbReference>